<dbReference type="KEGG" id="rhd:R2APBS1_2825"/>
<keyword evidence="1" id="KW-0863">Zinc-finger</keyword>
<keyword evidence="1" id="KW-0479">Metal-binding</keyword>
<dbReference type="GO" id="GO:0008270">
    <property type="term" value="F:zinc ion binding"/>
    <property type="evidence" value="ECO:0007669"/>
    <property type="project" value="UniProtKB-KW"/>
</dbReference>
<dbReference type="PROSITE" id="PS50157">
    <property type="entry name" value="ZINC_FINGER_C2H2_2"/>
    <property type="match status" value="1"/>
</dbReference>
<reference evidence="4 5" key="1">
    <citation type="submission" date="2012-04" db="EMBL/GenBank/DDBJ databases">
        <title>Complete genome of Rhodanobacter sp. 2APBS1.</title>
        <authorList>
            <consortium name="US DOE Joint Genome Institute"/>
            <person name="Huntemann M."/>
            <person name="Wei C.-L."/>
            <person name="Han J."/>
            <person name="Detter J.C."/>
            <person name="Han C."/>
            <person name="Tapia R."/>
            <person name="Munk A.C.C."/>
            <person name="Chen A."/>
            <person name="Krypides N."/>
            <person name="Mavromatis K."/>
            <person name="Markowitz V."/>
            <person name="Szeto E."/>
            <person name="Ivanova N."/>
            <person name="Mikhailova N."/>
            <person name="Ovchinnikova G."/>
            <person name="Pagani I."/>
            <person name="Pati A."/>
            <person name="Goodwin L."/>
            <person name="Peters L."/>
            <person name="Pitluck S."/>
            <person name="Woyke T."/>
            <person name="Prakash O."/>
            <person name="Elkins J."/>
            <person name="Brown S."/>
            <person name="Palumbo A."/>
            <person name="Hemme C."/>
            <person name="Zhou J."/>
            <person name="Watson D."/>
            <person name="Jardine P."/>
            <person name="Kostka J."/>
            <person name="Green S."/>
        </authorList>
    </citation>
    <scope>NUCLEOTIDE SEQUENCE [LARGE SCALE GENOMIC DNA]</scope>
    <source>
        <strain evidence="4 5">2APBS1</strain>
    </source>
</reference>
<dbReference type="PROSITE" id="PS00028">
    <property type="entry name" value="ZINC_FINGER_C2H2_1"/>
    <property type="match status" value="1"/>
</dbReference>
<evidence type="ECO:0000313" key="5">
    <source>
        <dbReference type="Proteomes" id="UP000011859"/>
    </source>
</evidence>
<evidence type="ECO:0000313" key="4">
    <source>
        <dbReference type="EMBL" id="AGG89902.1"/>
    </source>
</evidence>
<dbReference type="EMBL" id="CP003470">
    <property type="protein sequence ID" value="AGG89902.1"/>
    <property type="molecule type" value="Genomic_DNA"/>
</dbReference>
<dbReference type="InterPro" id="IPR013087">
    <property type="entry name" value="Znf_C2H2_type"/>
</dbReference>
<dbReference type="AlphaFoldDB" id="M4NIH7"/>
<organism evidence="4 5">
    <name type="scientific">Rhodanobacter denitrificans</name>
    <dbReference type="NCBI Taxonomy" id="666685"/>
    <lineage>
        <taxon>Bacteria</taxon>
        <taxon>Pseudomonadati</taxon>
        <taxon>Pseudomonadota</taxon>
        <taxon>Gammaproteobacteria</taxon>
        <taxon>Lysobacterales</taxon>
        <taxon>Rhodanobacteraceae</taxon>
        <taxon>Rhodanobacter</taxon>
    </lineage>
</organism>
<dbReference type="OrthoDB" id="6928693at2"/>
<dbReference type="Proteomes" id="UP000011859">
    <property type="component" value="Chromosome"/>
</dbReference>
<keyword evidence="5" id="KW-1185">Reference proteome</keyword>
<evidence type="ECO:0000259" key="3">
    <source>
        <dbReference type="PROSITE" id="PS50157"/>
    </source>
</evidence>
<evidence type="ECO:0000256" key="2">
    <source>
        <dbReference type="SAM" id="MobiDB-lite"/>
    </source>
</evidence>
<dbReference type="HOGENOM" id="CLU_2587377_0_0_6"/>
<gene>
    <name evidence="4" type="ORF">R2APBS1_2825</name>
</gene>
<name>M4NIH7_9GAMM</name>
<feature type="domain" description="C2H2-type" evidence="3">
    <location>
        <begin position="35"/>
        <end position="62"/>
    </location>
</feature>
<dbReference type="Pfam" id="PF13912">
    <property type="entry name" value="zf-C2H2_6"/>
    <property type="match status" value="2"/>
</dbReference>
<dbReference type="STRING" id="666685.R2APBS1_2825"/>
<dbReference type="RefSeq" id="WP_015448372.1">
    <property type="nucleotide sequence ID" value="NC_020541.1"/>
</dbReference>
<evidence type="ECO:0000256" key="1">
    <source>
        <dbReference type="PROSITE-ProRule" id="PRU00042"/>
    </source>
</evidence>
<feature type="region of interest" description="Disordered" evidence="2">
    <location>
        <begin position="58"/>
        <end position="80"/>
    </location>
</feature>
<proteinExistence type="predicted"/>
<protein>
    <recommendedName>
        <fullName evidence="3">C2H2-type domain-containing protein</fullName>
    </recommendedName>
</protein>
<accession>M4NIH7</accession>
<sequence>MATMHTKYRCDTCGRVFEDDDNARECCQPRISEVYQCSVCHAVFEDEGVADEHCWTHDEDEPDVPTPAELEAHGQQRLPI</sequence>
<keyword evidence="1" id="KW-0862">Zinc</keyword>
<dbReference type="Gene3D" id="3.30.160.60">
    <property type="entry name" value="Classic Zinc Finger"/>
    <property type="match status" value="1"/>
</dbReference>